<proteinExistence type="predicted"/>
<evidence type="ECO:0000313" key="2">
    <source>
        <dbReference type="EMBL" id="MFD1781509.1"/>
    </source>
</evidence>
<keyword evidence="1" id="KW-0472">Membrane</keyword>
<accession>A0ABW4MWF9</accession>
<keyword evidence="1" id="KW-1133">Transmembrane helix</keyword>
<protein>
    <submittedName>
        <fullName evidence="2">Uncharacterized protein</fullName>
    </submittedName>
</protein>
<feature type="transmembrane region" description="Helical" evidence="1">
    <location>
        <begin position="7"/>
        <end position="24"/>
    </location>
</feature>
<evidence type="ECO:0000256" key="1">
    <source>
        <dbReference type="SAM" id="Phobius"/>
    </source>
</evidence>
<reference evidence="3" key="1">
    <citation type="journal article" date="2019" name="Int. J. Syst. Evol. Microbiol.">
        <title>The Global Catalogue of Microorganisms (GCM) 10K type strain sequencing project: providing services to taxonomists for standard genome sequencing and annotation.</title>
        <authorList>
            <consortium name="The Broad Institute Genomics Platform"/>
            <consortium name="The Broad Institute Genome Sequencing Center for Infectious Disease"/>
            <person name="Wu L."/>
            <person name="Ma J."/>
        </authorList>
    </citation>
    <scope>NUCLEOTIDE SEQUENCE [LARGE SCALE GENOMIC DNA]</scope>
    <source>
        <strain evidence="3">CCUG 15531</strain>
    </source>
</reference>
<dbReference type="Proteomes" id="UP001597227">
    <property type="component" value="Unassembled WGS sequence"/>
</dbReference>
<gene>
    <name evidence="2" type="ORF">ACFSFW_22945</name>
</gene>
<evidence type="ECO:0000313" key="3">
    <source>
        <dbReference type="Proteomes" id="UP001597227"/>
    </source>
</evidence>
<comment type="caution">
    <text evidence="2">The sequence shown here is derived from an EMBL/GenBank/DDBJ whole genome shotgun (WGS) entry which is preliminary data.</text>
</comment>
<organism evidence="2 3">
    <name type="scientific">Fredinandcohnia salidurans</name>
    <dbReference type="NCBI Taxonomy" id="2595041"/>
    <lineage>
        <taxon>Bacteria</taxon>
        <taxon>Bacillati</taxon>
        <taxon>Bacillota</taxon>
        <taxon>Bacilli</taxon>
        <taxon>Bacillales</taxon>
        <taxon>Bacillaceae</taxon>
        <taxon>Fredinandcohnia</taxon>
    </lineage>
</organism>
<dbReference type="EMBL" id="JBHUEK010000034">
    <property type="protein sequence ID" value="MFD1781509.1"/>
    <property type="molecule type" value="Genomic_DNA"/>
</dbReference>
<sequence length="67" mass="7135">MVKRSTGISLIAISVILIGYKLIVELVGSAPVAGNIINLGTFTFLAGLCFLAWGEYEKHKGNKRNAG</sequence>
<feature type="transmembrane region" description="Helical" evidence="1">
    <location>
        <begin position="36"/>
        <end position="54"/>
    </location>
</feature>
<name>A0ABW4MWF9_9BACI</name>
<keyword evidence="1" id="KW-0812">Transmembrane</keyword>
<dbReference type="RefSeq" id="WP_388041803.1">
    <property type="nucleotide sequence ID" value="NZ_JBHUEK010000034.1"/>
</dbReference>
<keyword evidence="3" id="KW-1185">Reference proteome</keyword>